<feature type="domain" description="Bro-N" evidence="1">
    <location>
        <begin position="1"/>
        <end position="107"/>
    </location>
</feature>
<accession>A0ABD5GNM8</accession>
<evidence type="ECO:0000313" key="3">
    <source>
        <dbReference type="Proteomes" id="UP001186159"/>
    </source>
</evidence>
<dbReference type="InterPro" id="IPR003497">
    <property type="entry name" value="BRO_N_domain"/>
</dbReference>
<reference evidence="2 3" key="1">
    <citation type="submission" date="2023-10" db="EMBL/GenBank/DDBJ databases">
        <title>Production of high quality cheese from raw caw milk (raw cheese).</title>
        <authorList>
            <person name="Samouris G."/>
        </authorList>
    </citation>
    <scope>NUCLEOTIDE SEQUENCE [LARGE SCALE GENOMIC DNA]</scope>
    <source>
        <strain evidence="2 3">MRS-5</strain>
    </source>
</reference>
<dbReference type="Proteomes" id="UP001186159">
    <property type="component" value="Unassembled WGS sequence"/>
</dbReference>
<dbReference type="RefSeq" id="WP_317070423.1">
    <property type="nucleotide sequence ID" value="NZ_JAWHVN010000007.1"/>
</dbReference>
<dbReference type="SMART" id="SM01040">
    <property type="entry name" value="Bro-N"/>
    <property type="match status" value="1"/>
</dbReference>
<dbReference type="Pfam" id="PF02498">
    <property type="entry name" value="Bro-N"/>
    <property type="match status" value="1"/>
</dbReference>
<proteinExistence type="predicted"/>
<dbReference type="InterPro" id="IPR005039">
    <property type="entry name" value="Ant_C"/>
</dbReference>
<comment type="caution">
    <text evidence="2">The sequence shown here is derived from an EMBL/GenBank/DDBJ whole genome shotgun (WGS) entry which is preliminary data.</text>
</comment>
<sequence>MNELQNFTNGIFNLDVKVEGEEVLFSAEQVAKSLGIVTKTTKNGKKYENVRWSRINEFLPQVAELKQGSFISEPMVYKLAFKANNAVSEKFTDWLAVEVLPTIRKHGAYMTDSKAQDVISGNGLADLLLQAGNQIKQLELEKSQMKPKALFADSVSASENTILIRDLAKILKQNGIDIGEKRLFTWLRDNGYLVKKIGSDYNSPTQRSMNLGILEFTENTHVHNSGKITVTKTPKVTGKGQIYFVNKFLQDLAS</sequence>
<name>A0ABD5GNM8_9LACT</name>
<gene>
    <name evidence="2" type="ORF">RZO27_01570</name>
</gene>
<dbReference type="AlphaFoldDB" id="A0ABD5GNM8"/>
<organism evidence="2 3">
    <name type="scientific">Lactococcus lactis</name>
    <dbReference type="NCBI Taxonomy" id="1358"/>
    <lineage>
        <taxon>Bacteria</taxon>
        <taxon>Bacillati</taxon>
        <taxon>Bacillota</taxon>
        <taxon>Bacilli</taxon>
        <taxon>Lactobacillales</taxon>
        <taxon>Streptococcaceae</taxon>
        <taxon>Lactococcus</taxon>
    </lineage>
</organism>
<protein>
    <submittedName>
        <fullName evidence="2">Phage antirepressor KilAC domain-containing protein</fullName>
    </submittedName>
</protein>
<dbReference type="EMBL" id="JAWHVN010000007">
    <property type="protein sequence ID" value="MDV2617831.1"/>
    <property type="molecule type" value="Genomic_DNA"/>
</dbReference>
<evidence type="ECO:0000259" key="1">
    <source>
        <dbReference type="PROSITE" id="PS51750"/>
    </source>
</evidence>
<dbReference type="PROSITE" id="PS51750">
    <property type="entry name" value="BRO_N"/>
    <property type="match status" value="1"/>
</dbReference>
<dbReference type="Pfam" id="PF03374">
    <property type="entry name" value="ANT"/>
    <property type="match status" value="1"/>
</dbReference>
<evidence type="ECO:0000313" key="2">
    <source>
        <dbReference type="EMBL" id="MDV2617831.1"/>
    </source>
</evidence>